<accession>A0A6C0BE20</accession>
<dbReference type="AlphaFoldDB" id="A0A6C0BE20"/>
<dbReference type="Gene3D" id="3.40.50.1000">
    <property type="entry name" value="HAD superfamily/HAD-like"/>
    <property type="match status" value="1"/>
</dbReference>
<evidence type="ECO:0008006" key="2">
    <source>
        <dbReference type="Google" id="ProtNLM"/>
    </source>
</evidence>
<dbReference type="Pfam" id="PF08645">
    <property type="entry name" value="PNK3P"/>
    <property type="match status" value="1"/>
</dbReference>
<protein>
    <recommendedName>
        <fullName evidence="2">DNA 3'-phosphatase</fullName>
    </recommendedName>
</protein>
<dbReference type="InterPro" id="IPR036412">
    <property type="entry name" value="HAD-like_sf"/>
</dbReference>
<organism evidence="1">
    <name type="scientific">viral metagenome</name>
    <dbReference type="NCBI Taxonomy" id="1070528"/>
    <lineage>
        <taxon>unclassified sequences</taxon>
        <taxon>metagenomes</taxon>
        <taxon>organismal metagenomes</taxon>
    </lineage>
</organism>
<dbReference type="SUPFAM" id="SSF56784">
    <property type="entry name" value="HAD-like"/>
    <property type="match status" value="1"/>
</dbReference>
<dbReference type="Gene3D" id="3.40.50.300">
    <property type="entry name" value="P-loop containing nucleotide triphosphate hydrolases"/>
    <property type="match status" value="1"/>
</dbReference>
<reference evidence="1" key="1">
    <citation type="journal article" date="2020" name="Nature">
        <title>Giant virus diversity and host interactions through global metagenomics.</title>
        <authorList>
            <person name="Schulz F."/>
            <person name="Roux S."/>
            <person name="Paez-Espino D."/>
            <person name="Jungbluth S."/>
            <person name="Walsh D.A."/>
            <person name="Denef V.J."/>
            <person name="McMahon K.D."/>
            <person name="Konstantinidis K.T."/>
            <person name="Eloe-Fadrosh E.A."/>
            <person name="Kyrpides N.C."/>
            <person name="Woyke T."/>
        </authorList>
    </citation>
    <scope>NUCLEOTIDE SEQUENCE</scope>
    <source>
        <strain evidence="1">GVMAG-M-3300010160-60</strain>
    </source>
</reference>
<dbReference type="InterPro" id="IPR023214">
    <property type="entry name" value="HAD_sf"/>
</dbReference>
<dbReference type="NCBIfam" id="TIGR01662">
    <property type="entry name" value="HAD-SF-IIIA"/>
    <property type="match status" value="1"/>
</dbReference>
<name>A0A6C0BE20_9ZZZZ</name>
<dbReference type="PANTHER" id="PTHR12083:SF9">
    <property type="entry name" value="BIFUNCTIONAL POLYNUCLEOTIDE PHOSPHATASE_KINASE"/>
    <property type="match status" value="1"/>
</dbReference>
<dbReference type="GO" id="GO:0006281">
    <property type="term" value="P:DNA repair"/>
    <property type="evidence" value="ECO:0007669"/>
    <property type="project" value="TreeGrafter"/>
</dbReference>
<dbReference type="SUPFAM" id="SSF52540">
    <property type="entry name" value="P-loop containing nucleoside triphosphate hydrolases"/>
    <property type="match status" value="1"/>
</dbReference>
<dbReference type="InterPro" id="IPR013954">
    <property type="entry name" value="PNK3P"/>
</dbReference>
<proteinExistence type="predicted"/>
<dbReference type="InterPro" id="IPR006549">
    <property type="entry name" value="HAD-SF_hydro_IIIA"/>
</dbReference>
<dbReference type="GO" id="GO:0046403">
    <property type="term" value="F:polynucleotide 3'-phosphatase activity"/>
    <property type="evidence" value="ECO:0007669"/>
    <property type="project" value="TreeGrafter"/>
</dbReference>
<dbReference type="PANTHER" id="PTHR12083">
    <property type="entry name" value="BIFUNCTIONAL POLYNUCLEOTIDE PHOSPHATASE/KINASE"/>
    <property type="match status" value="1"/>
</dbReference>
<dbReference type="EMBL" id="MN739133">
    <property type="protein sequence ID" value="QHS90376.1"/>
    <property type="molecule type" value="Genomic_DNA"/>
</dbReference>
<dbReference type="InterPro" id="IPR027417">
    <property type="entry name" value="P-loop_NTPase"/>
</dbReference>
<dbReference type="GO" id="GO:0003690">
    <property type="term" value="F:double-stranded DNA binding"/>
    <property type="evidence" value="ECO:0007669"/>
    <property type="project" value="TreeGrafter"/>
</dbReference>
<evidence type="ECO:0000313" key="1">
    <source>
        <dbReference type="EMBL" id="QHS90376.1"/>
    </source>
</evidence>
<sequence length="365" mass="43744">MKWSLNLVATNMGYMYGYTDNYIKYDNDIYAMFDLDDTLITTISGKKSFMTNENDWKFLFPNTVTKLYDLHLKKYNIVIITNQGWIKNSETNLKKFKLKIEQIEKKINVPFSIYVFPFSDIFRKPHPTIFYKKVFHKKSFYCGDAYDSVERFSDTDLKFAFNLGIQFYTEKMFINDRITKISIKNINYPINQYEYVSKEYVFEINKFMKKEFIIMVGYQGSGKSTICKNILNVYQMCYLNADTYSKKDYNKQLLKSIVNKEHIIIDNTNMSNESRTKLIDYVRDNQEYYVRVIYMTCPIERSIHNMHYRSYTSYVKDNIIIPLIPKVAYNVTKKKCENIMDKRIDIIENVDFNMPFDMNYGLFYL</sequence>
<dbReference type="GO" id="GO:0046404">
    <property type="term" value="F:ATP-dependent polydeoxyribonucleotide 5'-hydroxyl-kinase activity"/>
    <property type="evidence" value="ECO:0007669"/>
    <property type="project" value="TreeGrafter"/>
</dbReference>